<comment type="caution">
    <text evidence="1">The sequence shown here is derived from an EMBL/GenBank/DDBJ whole genome shotgun (WGS) entry which is preliminary data.</text>
</comment>
<dbReference type="Proteomes" id="UP000284338">
    <property type="component" value="Unassembled WGS sequence"/>
</dbReference>
<accession>A0AA92X7E0</accession>
<protein>
    <submittedName>
        <fullName evidence="1">Uncharacterized protein</fullName>
    </submittedName>
</protein>
<dbReference type="EMBL" id="QYYG01000001">
    <property type="protein sequence ID" value="RJF58581.1"/>
    <property type="molecule type" value="Genomic_DNA"/>
</dbReference>
<dbReference type="AlphaFoldDB" id="A0AA92X7E0"/>
<sequence>MAKISRCIGKKAKSIEKPFTDPYTAAHIQGVRPYPSSFKPQRCYLHSPTPVTYLSKRLG</sequence>
<proteinExistence type="predicted"/>
<evidence type="ECO:0000313" key="1">
    <source>
        <dbReference type="EMBL" id="RJF58581.1"/>
    </source>
</evidence>
<evidence type="ECO:0000313" key="2">
    <source>
        <dbReference type="Proteomes" id="UP000284338"/>
    </source>
</evidence>
<gene>
    <name evidence="1" type="ORF">D4100_07495</name>
</gene>
<name>A0AA92X7E0_9GAMM</name>
<keyword evidence="2" id="KW-1185">Reference proteome</keyword>
<reference evidence="1 2" key="1">
    <citation type="submission" date="2018-09" db="EMBL/GenBank/DDBJ databases">
        <title>Draft genome of a novel serratia sp. strain with antifungal activity.</title>
        <authorList>
            <person name="Dichmann S.I."/>
            <person name="Park B.P."/>
            <person name="Pathiraja D."/>
            <person name="Choi I.-G."/>
            <person name="Stougaard P."/>
            <person name="Hennessy R.C."/>
        </authorList>
    </citation>
    <scope>NUCLEOTIDE SEQUENCE [LARGE SCALE GENOMIC DNA]</scope>
    <source>
        <strain evidence="1 2">S40</strain>
    </source>
</reference>
<organism evidence="1 2">
    <name type="scientific">Serratia inhibens</name>
    <dbReference type="NCBI Taxonomy" id="2338073"/>
    <lineage>
        <taxon>Bacteria</taxon>
        <taxon>Pseudomonadati</taxon>
        <taxon>Pseudomonadota</taxon>
        <taxon>Gammaproteobacteria</taxon>
        <taxon>Enterobacterales</taxon>
        <taxon>Yersiniaceae</taxon>
        <taxon>Serratia</taxon>
    </lineage>
</organism>